<organism evidence="1 2">
    <name type="scientific">Microvirga aerophila</name>
    <dbReference type="NCBI Taxonomy" id="670291"/>
    <lineage>
        <taxon>Bacteria</taxon>
        <taxon>Pseudomonadati</taxon>
        <taxon>Pseudomonadota</taxon>
        <taxon>Alphaproteobacteria</taxon>
        <taxon>Hyphomicrobiales</taxon>
        <taxon>Methylobacteriaceae</taxon>
        <taxon>Microvirga</taxon>
    </lineage>
</organism>
<keyword evidence="2" id="KW-1185">Reference proteome</keyword>
<protein>
    <recommendedName>
        <fullName evidence="3">DUF3572 domain-containing protein</fullName>
    </recommendedName>
</protein>
<dbReference type="EMBL" id="BJYU01000008">
    <property type="protein sequence ID" value="GEO13236.1"/>
    <property type="molecule type" value="Genomic_DNA"/>
</dbReference>
<evidence type="ECO:0008006" key="3">
    <source>
        <dbReference type="Google" id="ProtNLM"/>
    </source>
</evidence>
<name>A0A512BMP9_9HYPH</name>
<evidence type="ECO:0000313" key="1">
    <source>
        <dbReference type="EMBL" id="GEO13236.1"/>
    </source>
</evidence>
<dbReference type="Pfam" id="PF12096">
    <property type="entry name" value="DUF3572"/>
    <property type="match status" value="1"/>
</dbReference>
<accession>A0A512BMP9</accession>
<sequence>MQIPHRKMQLKKISVEEAESIALSAFSYITGDDQRMSRFLSISGLRVDTIRIAAESAGFFAGILDYIVSDEALLISFAEQEKVKPEHVMQARWTLSPSEFE</sequence>
<evidence type="ECO:0000313" key="2">
    <source>
        <dbReference type="Proteomes" id="UP000321085"/>
    </source>
</evidence>
<proteinExistence type="predicted"/>
<dbReference type="AlphaFoldDB" id="A0A512BMP9"/>
<dbReference type="InterPro" id="IPR021955">
    <property type="entry name" value="DUF3572"/>
</dbReference>
<comment type="caution">
    <text evidence="1">The sequence shown here is derived from an EMBL/GenBank/DDBJ whole genome shotgun (WGS) entry which is preliminary data.</text>
</comment>
<gene>
    <name evidence="1" type="ORF">MAE02_09320</name>
</gene>
<reference evidence="1 2" key="1">
    <citation type="submission" date="2019-07" db="EMBL/GenBank/DDBJ databases">
        <title>Whole genome shotgun sequence of Microvirga aerophila NBRC 106136.</title>
        <authorList>
            <person name="Hosoyama A."/>
            <person name="Uohara A."/>
            <person name="Ohji S."/>
            <person name="Ichikawa N."/>
        </authorList>
    </citation>
    <scope>NUCLEOTIDE SEQUENCE [LARGE SCALE GENOMIC DNA]</scope>
    <source>
        <strain evidence="1 2">NBRC 106136</strain>
    </source>
</reference>
<dbReference type="Proteomes" id="UP000321085">
    <property type="component" value="Unassembled WGS sequence"/>
</dbReference>